<evidence type="ECO:0000313" key="3">
    <source>
        <dbReference type="Proteomes" id="UP001628179"/>
    </source>
</evidence>
<name>A0ABQ0GHH1_9PEZI</name>
<dbReference type="GeneID" id="98178161"/>
<accession>A0ABQ0GHH1</accession>
<reference evidence="2 3" key="1">
    <citation type="submission" date="2024-09" db="EMBL/GenBank/DDBJ databases">
        <title>Itraconazole resistance in Madurella fahalii resulting from another homologue of gene encoding cytochrome P450 14-alpha sterol demethylase (CYP51).</title>
        <authorList>
            <person name="Yoshioka I."/>
            <person name="Fahal A.H."/>
            <person name="Kaneko S."/>
            <person name="Yaguchi T."/>
        </authorList>
    </citation>
    <scope>NUCLEOTIDE SEQUENCE [LARGE SCALE GENOMIC DNA]</scope>
    <source>
        <strain evidence="2 3">IFM 68171</strain>
    </source>
</reference>
<dbReference type="RefSeq" id="XP_070918939.1">
    <property type="nucleotide sequence ID" value="XM_071062838.1"/>
</dbReference>
<evidence type="ECO:0000256" key="1">
    <source>
        <dbReference type="SAM" id="Phobius"/>
    </source>
</evidence>
<keyword evidence="1" id="KW-0472">Membrane</keyword>
<sequence>MDNNIIACGALGNFTSLSSPVSREACCRLGDQYSPMCKRMFAPGSGLLDSACPGSPERCRLFHRCRSPATLYTSAEQNNQIGDGSLLLARYTACANIPALASLSSQRLLVPYIDQAVQKHLRLGPDESEFQYALEQITLFVTDCLASTCRRARGNGECYSHVCSPLDLVTNKTHPNVGGINDCLFNFCSAGTNALPWADADIVGIGVFSSYVMQCVLVAVLWVGLAVFSFRHARRGWPDRPSKASDVNSHFASWIDLLLEFHKAQCYFGGTLMIAVIVSNIMDIDFVITFLAIPLATNSILPVIFSYFLLVYYQASSPAITLLTAVVYLLSSVVYWILYARLPLPAGLTRGDMYRRYRLDVSSSAACGEYSGLAVCPADHSGSPEFSEGITARRDLRVLTPLIWTWSTFVFLAMLAYSAYMRVRRSRSNRSATQPAERPLPRWRRMAFWFTTLVFLVGVGMQVSVLSTAIKLDMVDTDGWSFGQVVAVTIWIPPLLEYVCGEISM</sequence>
<feature type="transmembrane region" description="Helical" evidence="1">
    <location>
        <begin position="288"/>
        <end position="312"/>
    </location>
</feature>
<dbReference type="Proteomes" id="UP001628179">
    <property type="component" value="Unassembled WGS sequence"/>
</dbReference>
<feature type="transmembrane region" description="Helical" evidence="1">
    <location>
        <begin position="482"/>
        <end position="500"/>
    </location>
</feature>
<keyword evidence="1" id="KW-1133">Transmembrane helix</keyword>
<feature type="transmembrane region" description="Helical" evidence="1">
    <location>
        <begin position="447"/>
        <end position="470"/>
    </location>
</feature>
<dbReference type="EMBL" id="BAAFSV010000004">
    <property type="protein sequence ID" value="GAB1317208.1"/>
    <property type="molecule type" value="Genomic_DNA"/>
</dbReference>
<feature type="transmembrane region" description="Helical" evidence="1">
    <location>
        <begin position="211"/>
        <end position="230"/>
    </location>
</feature>
<comment type="caution">
    <text evidence="2">The sequence shown here is derived from an EMBL/GenBank/DDBJ whole genome shotgun (WGS) entry which is preliminary data.</text>
</comment>
<organism evidence="2 3">
    <name type="scientific">Madurella fahalii</name>
    <dbReference type="NCBI Taxonomy" id="1157608"/>
    <lineage>
        <taxon>Eukaryota</taxon>
        <taxon>Fungi</taxon>
        <taxon>Dikarya</taxon>
        <taxon>Ascomycota</taxon>
        <taxon>Pezizomycotina</taxon>
        <taxon>Sordariomycetes</taxon>
        <taxon>Sordariomycetidae</taxon>
        <taxon>Sordariales</taxon>
        <taxon>Sordariales incertae sedis</taxon>
        <taxon>Madurella</taxon>
    </lineage>
</organism>
<protein>
    <submittedName>
        <fullName evidence="2">Uncharacterized protein</fullName>
    </submittedName>
</protein>
<feature type="transmembrane region" description="Helical" evidence="1">
    <location>
        <begin position="403"/>
        <end position="420"/>
    </location>
</feature>
<keyword evidence="1" id="KW-0812">Transmembrane</keyword>
<keyword evidence="3" id="KW-1185">Reference proteome</keyword>
<feature type="transmembrane region" description="Helical" evidence="1">
    <location>
        <begin position="319"/>
        <end position="338"/>
    </location>
</feature>
<gene>
    <name evidence="2" type="ORF">MFIFM68171_07418</name>
</gene>
<evidence type="ECO:0000313" key="2">
    <source>
        <dbReference type="EMBL" id="GAB1317208.1"/>
    </source>
</evidence>
<feature type="transmembrane region" description="Helical" evidence="1">
    <location>
        <begin position="264"/>
        <end position="282"/>
    </location>
</feature>
<proteinExistence type="predicted"/>